<protein>
    <submittedName>
        <fullName evidence="1">Uncharacterized protein</fullName>
    </submittedName>
</protein>
<proteinExistence type="predicted"/>
<evidence type="ECO:0000313" key="1">
    <source>
        <dbReference type="EMBL" id="KKL91298.1"/>
    </source>
</evidence>
<sequence length="61" mass="7419">MVNYLRLSELVNKRFRKRFGELANPRDYPLELKDIREFYTDMLEEEANDHNDIREVTDGKD</sequence>
<dbReference type="EMBL" id="LAZR01019771">
    <property type="protein sequence ID" value="KKL91298.1"/>
    <property type="molecule type" value="Genomic_DNA"/>
</dbReference>
<accession>A0A0F9FYA3</accession>
<reference evidence="1" key="1">
    <citation type="journal article" date="2015" name="Nature">
        <title>Complex archaea that bridge the gap between prokaryotes and eukaryotes.</title>
        <authorList>
            <person name="Spang A."/>
            <person name="Saw J.H."/>
            <person name="Jorgensen S.L."/>
            <person name="Zaremba-Niedzwiedzka K."/>
            <person name="Martijn J."/>
            <person name="Lind A.E."/>
            <person name="van Eijk R."/>
            <person name="Schleper C."/>
            <person name="Guy L."/>
            <person name="Ettema T.J."/>
        </authorList>
    </citation>
    <scope>NUCLEOTIDE SEQUENCE</scope>
</reference>
<organism evidence="1">
    <name type="scientific">marine sediment metagenome</name>
    <dbReference type="NCBI Taxonomy" id="412755"/>
    <lineage>
        <taxon>unclassified sequences</taxon>
        <taxon>metagenomes</taxon>
        <taxon>ecological metagenomes</taxon>
    </lineage>
</organism>
<dbReference type="AlphaFoldDB" id="A0A0F9FYA3"/>
<gene>
    <name evidence="1" type="ORF">LCGC14_1896050</name>
</gene>
<name>A0A0F9FYA3_9ZZZZ</name>
<comment type="caution">
    <text evidence="1">The sequence shown here is derived from an EMBL/GenBank/DDBJ whole genome shotgun (WGS) entry which is preliminary data.</text>
</comment>